<keyword evidence="2" id="KW-1185">Reference proteome</keyword>
<gene>
    <name evidence="1" type="ORF">CLF_101793</name>
</gene>
<feature type="non-terminal residue" evidence="1">
    <location>
        <position position="110"/>
    </location>
</feature>
<dbReference type="EMBL" id="DF142898">
    <property type="protein sequence ID" value="GAA48593.1"/>
    <property type="molecule type" value="Genomic_DNA"/>
</dbReference>
<accession>G7Y6K8</accession>
<sequence length="110" mass="12590">MQKNGTYYALTTNPSIRLKTEEFCRWIFELDQEETGSPQPKTIAKLFISPYESRAIGHATMLMREINRPTAALRDLVRKTDGAPEADRLFILRNAPSQNCGNIQPEQHIK</sequence>
<evidence type="ECO:0000313" key="2">
    <source>
        <dbReference type="Proteomes" id="UP000008909"/>
    </source>
</evidence>
<name>G7Y6K8_CLOSI</name>
<evidence type="ECO:0000313" key="1">
    <source>
        <dbReference type="EMBL" id="GAA48593.1"/>
    </source>
</evidence>
<dbReference type="Proteomes" id="UP000008909">
    <property type="component" value="Unassembled WGS sequence"/>
</dbReference>
<organism evidence="1 2">
    <name type="scientific">Clonorchis sinensis</name>
    <name type="common">Chinese liver fluke</name>
    <dbReference type="NCBI Taxonomy" id="79923"/>
    <lineage>
        <taxon>Eukaryota</taxon>
        <taxon>Metazoa</taxon>
        <taxon>Spiralia</taxon>
        <taxon>Lophotrochozoa</taxon>
        <taxon>Platyhelminthes</taxon>
        <taxon>Trematoda</taxon>
        <taxon>Digenea</taxon>
        <taxon>Opisthorchiida</taxon>
        <taxon>Opisthorchiata</taxon>
        <taxon>Opisthorchiidae</taxon>
        <taxon>Clonorchis</taxon>
    </lineage>
</organism>
<proteinExistence type="predicted"/>
<protein>
    <submittedName>
        <fullName evidence="1">Uncharacterized protein</fullName>
    </submittedName>
</protein>
<dbReference type="AlphaFoldDB" id="G7Y6K8"/>
<reference key="2">
    <citation type="submission" date="2011-10" db="EMBL/GenBank/DDBJ databases">
        <title>The genome and transcriptome sequence of Clonorchis sinensis provide insights into the carcinogenic liver fluke.</title>
        <authorList>
            <person name="Wang X."/>
            <person name="Huang Y."/>
            <person name="Chen W."/>
            <person name="Liu H."/>
            <person name="Guo L."/>
            <person name="Chen Y."/>
            <person name="Luo F."/>
            <person name="Zhou W."/>
            <person name="Sun J."/>
            <person name="Mao Q."/>
            <person name="Liang P."/>
            <person name="Zhou C."/>
            <person name="Tian Y."/>
            <person name="Men J."/>
            <person name="Lv X."/>
            <person name="Huang L."/>
            <person name="Zhou J."/>
            <person name="Hu Y."/>
            <person name="Li R."/>
            <person name="Zhang F."/>
            <person name="Lei H."/>
            <person name="Li X."/>
            <person name="Hu X."/>
            <person name="Liang C."/>
            <person name="Xu J."/>
            <person name="Wu Z."/>
            <person name="Yu X."/>
        </authorList>
    </citation>
    <scope>NUCLEOTIDE SEQUENCE</scope>
    <source>
        <strain>Henan</strain>
    </source>
</reference>
<reference evidence="1" key="1">
    <citation type="journal article" date="2011" name="Genome Biol.">
        <title>The draft genome of the carcinogenic human liver fluke Clonorchis sinensis.</title>
        <authorList>
            <person name="Wang X."/>
            <person name="Chen W."/>
            <person name="Huang Y."/>
            <person name="Sun J."/>
            <person name="Men J."/>
            <person name="Liu H."/>
            <person name="Luo F."/>
            <person name="Guo L."/>
            <person name="Lv X."/>
            <person name="Deng C."/>
            <person name="Zhou C."/>
            <person name="Fan Y."/>
            <person name="Li X."/>
            <person name="Huang L."/>
            <person name="Hu Y."/>
            <person name="Liang C."/>
            <person name="Hu X."/>
            <person name="Xu J."/>
            <person name="Yu X."/>
        </authorList>
    </citation>
    <scope>NUCLEOTIDE SEQUENCE [LARGE SCALE GENOMIC DNA]</scope>
    <source>
        <strain evidence="1">Henan</strain>
    </source>
</reference>